<protein>
    <recommendedName>
        <fullName evidence="1">CD-NTase-associated protein 12/Pycsar effector protein TIR domain-containing protein</fullName>
    </recommendedName>
</protein>
<reference evidence="3" key="1">
    <citation type="submission" date="2015-11" db="EMBL/GenBank/DDBJ databases">
        <authorList>
            <person name="Kumar R."/>
            <person name="Singh D."/>
            <person name="Swarnkar M.K."/>
            <person name="Singh A.K."/>
            <person name="Kumar S."/>
        </authorList>
    </citation>
    <scope>NUCLEOTIDE SEQUENCE [LARGE SCALE GENOMIC DNA]</scope>
    <source>
        <strain evidence="3">ERGS4:06</strain>
    </source>
</reference>
<evidence type="ECO:0000313" key="3">
    <source>
        <dbReference type="Proteomes" id="UP000059574"/>
    </source>
</evidence>
<name>A0A0S2M1U3_9MICC</name>
<reference evidence="2 3" key="2">
    <citation type="journal article" date="2016" name="J. Biotechnol.">
        <title>Complete genome sequence of Arthrobacter alpinus ERGS4:06, a yellow pigmented bacterium tolerant to cold and radiations isolated from Sikkim Himalaya.</title>
        <authorList>
            <person name="Kumar R."/>
            <person name="Singh D."/>
            <person name="Swarnkar M.K."/>
            <person name="Singh A.K."/>
            <person name="Kumar S."/>
        </authorList>
    </citation>
    <scope>NUCLEOTIDE SEQUENCE [LARGE SCALE GENOMIC DNA]</scope>
    <source>
        <strain evidence="2 3">ERGS4:06</strain>
    </source>
</reference>
<sequence length="306" mass="33891">MYFFTDAAPSGSDLGRTLVDPFAEFWSNGDGPAHSVIDRKIAAAGLPKTEGSKQQKIIDAFLRADDAQAYALMKGLLDALRRHSNSFWSKDSEQADEAKAHLHQVLQDAGYSLEEDFKLSEEQRKPAPKSVPPAVQERLGQVPKVALITAKEIEAVHQAETNTAPPREIFLVHGHQDGLRREVSEWVQESVGVTPVVLSKQLSGGKTLIEKFESYSADAACAIVIMTPDDEARAKNNLEAIEERARQNVVFELGYFYGKLRRENVIVLNFGVELPGDIKGMVDVRGQDWKIELLKELAGLGYKSNF</sequence>
<organism evidence="2 3">
    <name type="scientific">Arthrobacter alpinus</name>
    <dbReference type="NCBI Taxonomy" id="656366"/>
    <lineage>
        <taxon>Bacteria</taxon>
        <taxon>Bacillati</taxon>
        <taxon>Actinomycetota</taxon>
        <taxon>Actinomycetes</taxon>
        <taxon>Micrococcales</taxon>
        <taxon>Micrococcaceae</taxon>
        <taxon>Arthrobacter</taxon>
    </lineage>
</organism>
<gene>
    <name evidence="2" type="ORF">AS189_15730</name>
</gene>
<evidence type="ECO:0000313" key="2">
    <source>
        <dbReference type="EMBL" id="ALO67663.1"/>
    </source>
</evidence>
<evidence type="ECO:0000259" key="1">
    <source>
        <dbReference type="Pfam" id="PF10137"/>
    </source>
</evidence>
<dbReference type="InterPro" id="IPR019302">
    <property type="entry name" value="CAP12/PCTIR_TIR_dom"/>
</dbReference>
<dbReference type="EMBL" id="CP013200">
    <property type="protein sequence ID" value="ALO67663.1"/>
    <property type="molecule type" value="Genomic_DNA"/>
</dbReference>
<accession>A0A0S2M1U3</accession>
<feature type="domain" description="CD-NTase-associated protein 12/Pycsar effector protein TIR" evidence="1">
    <location>
        <begin position="169"/>
        <end position="284"/>
    </location>
</feature>
<dbReference type="GO" id="GO:0050135">
    <property type="term" value="F:NADP+ nucleosidase activity"/>
    <property type="evidence" value="ECO:0007669"/>
    <property type="project" value="InterPro"/>
</dbReference>
<dbReference type="Proteomes" id="UP000059574">
    <property type="component" value="Chromosome"/>
</dbReference>
<dbReference type="AlphaFoldDB" id="A0A0S2M1U3"/>
<dbReference type="RefSeq" id="WP_062290954.1">
    <property type="nucleotide sequence ID" value="NZ_CP013200.1"/>
</dbReference>
<proteinExistence type="predicted"/>
<dbReference type="Pfam" id="PF10137">
    <property type="entry name" value="CAP12-PCTIR_TIR"/>
    <property type="match status" value="1"/>
</dbReference>